<gene>
    <name evidence="4" type="ORF">OG549_01950</name>
</gene>
<dbReference type="PANTHER" id="PTHR43248:SF2">
    <property type="entry name" value="PROLYL AMINOPEPTIDASE"/>
    <property type="match status" value="1"/>
</dbReference>
<dbReference type="InterPro" id="IPR002410">
    <property type="entry name" value="Peptidase_S33"/>
</dbReference>
<sequence>MSVVIRQPGVVLTDHVFQVPLDHGAPRGEQIEVYAREVVAAGKERAQLPWLLYLQGGPGGRAGRPVGRDSWLDRALDDYRVLLLDQRGTGRSTPATRQTLPLRGSAADQAEYLSHFRADSIVRDAELIRRGLLGDHGRWSLLGQSFGGFCTLTYLSLAPEGLREALVTGGLAGLRSSAADVYRAAYPRVARKNATHYARYPEDVEAVRRIAEHLLDAPAELPGGGQLTVRAFQALGLMLGAGSGSDLLHYLLEDAWVRGVNGPELSDTFLAGVESKLSFAEGPLYAVLHESIYGQRSVDPGPTGWAAEQVRSEFPEFDAAQAMRDGAPMLFTGEMIYPWMFETDPALRPLRETADMLARRTDWPDLYAPDVLAANEVPVVAAVYHDDMYVDTADSLATADAVRGLRTWVTNEWEHDGLRVSDGKVLDRLIRMARGRV</sequence>
<dbReference type="InterPro" id="IPR000073">
    <property type="entry name" value="AB_hydrolase_1"/>
</dbReference>
<dbReference type="SUPFAM" id="SSF53474">
    <property type="entry name" value="alpha/beta-Hydrolases"/>
    <property type="match status" value="1"/>
</dbReference>
<proteinExistence type="inferred from homology"/>
<keyword evidence="2 4" id="KW-0378">Hydrolase</keyword>
<dbReference type="GO" id="GO:0004177">
    <property type="term" value="F:aminopeptidase activity"/>
    <property type="evidence" value="ECO:0007669"/>
    <property type="project" value="UniProtKB-EC"/>
</dbReference>
<protein>
    <submittedName>
        <fullName evidence="4">Alpha/beta hydrolase</fullName>
    </submittedName>
</protein>
<dbReference type="PRINTS" id="PR00793">
    <property type="entry name" value="PROAMNOPTASE"/>
</dbReference>
<dbReference type="InterPro" id="IPR029058">
    <property type="entry name" value="AB_hydrolase_fold"/>
</dbReference>
<comment type="similarity">
    <text evidence="1">Belongs to the peptidase S33 family.</text>
</comment>
<name>A0AAU2UX75_9ACTN</name>
<organism evidence="4">
    <name type="scientific">Streptomyces sp. NBC_00003</name>
    <dbReference type="NCBI Taxonomy" id="2903608"/>
    <lineage>
        <taxon>Bacteria</taxon>
        <taxon>Bacillati</taxon>
        <taxon>Actinomycetota</taxon>
        <taxon>Actinomycetes</taxon>
        <taxon>Kitasatosporales</taxon>
        <taxon>Streptomycetaceae</taxon>
        <taxon>Streptomyces</taxon>
    </lineage>
</organism>
<evidence type="ECO:0000256" key="1">
    <source>
        <dbReference type="ARBA" id="ARBA00010088"/>
    </source>
</evidence>
<dbReference type="EMBL" id="CP108318">
    <property type="protein sequence ID" value="WTW59510.1"/>
    <property type="molecule type" value="Genomic_DNA"/>
</dbReference>
<dbReference type="AlphaFoldDB" id="A0AAU2UX75"/>
<dbReference type="Pfam" id="PF00561">
    <property type="entry name" value="Abhydrolase_1"/>
    <property type="match status" value="1"/>
</dbReference>
<feature type="domain" description="AB hydrolase-1" evidence="3">
    <location>
        <begin position="49"/>
        <end position="192"/>
    </location>
</feature>
<evidence type="ECO:0000259" key="3">
    <source>
        <dbReference type="Pfam" id="PF00561"/>
    </source>
</evidence>
<reference evidence="4" key="1">
    <citation type="submission" date="2022-10" db="EMBL/GenBank/DDBJ databases">
        <title>The complete genomes of actinobacterial strains from the NBC collection.</title>
        <authorList>
            <person name="Joergensen T.S."/>
            <person name="Alvarez Arevalo M."/>
            <person name="Sterndorff E.B."/>
            <person name="Faurdal D."/>
            <person name="Vuksanovic O."/>
            <person name="Mourched A.-S."/>
            <person name="Charusanti P."/>
            <person name="Shaw S."/>
            <person name="Blin K."/>
            <person name="Weber T."/>
        </authorList>
    </citation>
    <scope>NUCLEOTIDE SEQUENCE</scope>
    <source>
        <strain evidence="4">NBC_00003</strain>
    </source>
</reference>
<dbReference type="Gene3D" id="3.40.50.1820">
    <property type="entry name" value="alpha/beta hydrolase"/>
    <property type="match status" value="1"/>
</dbReference>
<dbReference type="InterPro" id="IPR051601">
    <property type="entry name" value="Serine_prot/Carboxylest_S33"/>
</dbReference>
<dbReference type="GO" id="GO:0006508">
    <property type="term" value="P:proteolysis"/>
    <property type="evidence" value="ECO:0007669"/>
    <property type="project" value="InterPro"/>
</dbReference>
<evidence type="ECO:0000256" key="2">
    <source>
        <dbReference type="ARBA" id="ARBA00022801"/>
    </source>
</evidence>
<accession>A0AAU2UX75</accession>
<dbReference type="PANTHER" id="PTHR43248">
    <property type="entry name" value="2-SUCCINYL-6-HYDROXY-2,4-CYCLOHEXADIENE-1-CARBOXYLATE SYNTHASE"/>
    <property type="match status" value="1"/>
</dbReference>
<evidence type="ECO:0000313" key="4">
    <source>
        <dbReference type="EMBL" id="WTW59510.1"/>
    </source>
</evidence>